<dbReference type="InterPro" id="IPR001387">
    <property type="entry name" value="Cro/C1-type_HTH"/>
</dbReference>
<protein>
    <submittedName>
        <fullName evidence="5">Transcriptional regulator</fullName>
    </submittedName>
</protein>
<evidence type="ECO:0000259" key="4">
    <source>
        <dbReference type="PROSITE" id="PS50943"/>
    </source>
</evidence>
<keyword evidence="2" id="KW-0238">DNA-binding</keyword>
<dbReference type="EMBL" id="UIDG01000620">
    <property type="protein sequence ID" value="SUS08416.1"/>
    <property type="molecule type" value="Genomic_DNA"/>
</dbReference>
<dbReference type="SMART" id="SM00530">
    <property type="entry name" value="HTH_XRE"/>
    <property type="match status" value="1"/>
</dbReference>
<reference evidence="5" key="1">
    <citation type="submission" date="2018-07" db="EMBL/GenBank/DDBJ databases">
        <authorList>
            <person name="Quirk P.G."/>
            <person name="Krulwich T.A."/>
        </authorList>
    </citation>
    <scope>NUCLEOTIDE SEQUENCE</scope>
</reference>
<dbReference type="GO" id="GO:0003677">
    <property type="term" value="F:DNA binding"/>
    <property type="evidence" value="ECO:0007669"/>
    <property type="project" value="UniProtKB-KW"/>
</dbReference>
<sequence length="119" mass="13075">MKRVRATLFPDGSAIRVDAGERRPLQGRIDSARVDRTSEREIAEQAAKDDESLRQDAAAYARRVRRKTGLTQAAFAARIGVPIDTVRNWEQGKRSPAGPARALLRVLDRAPEAALAALD</sequence>
<accession>A0A380TJB6</accession>
<evidence type="ECO:0000256" key="1">
    <source>
        <dbReference type="ARBA" id="ARBA00023015"/>
    </source>
</evidence>
<dbReference type="PANTHER" id="PTHR36511:SF4">
    <property type="entry name" value="ANTITOXIN MQSA"/>
    <property type="match status" value="1"/>
</dbReference>
<dbReference type="Gene3D" id="1.10.260.40">
    <property type="entry name" value="lambda repressor-like DNA-binding domains"/>
    <property type="match status" value="1"/>
</dbReference>
<dbReference type="SUPFAM" id="SSF47413">
    <property type="entry name" value="lambda repressor-like DNA-binding domains"/>
    <property type="match status" value="1"/>
</dbReference>
<dbReference type="AlphaFoldDB" id="A0A380TJB6"/>
<proteinExistence type="predicted"/>
<dbReference type="CDD" id="cd00093">
    <property type="entry name" value="HTH_XRE"/>
    <property type="match status" value="1"/>
</dbReference>
<evidence type="ECO:0000256" key="3">
    <source>
        <dbReference type="ARBA" id="ARBA00023163"/>
    </source>
</evidence>
<evidence type="ECO:0000256" key="2">
    <source>
        <dbReference type="ARBA" id="ARBA00023125"/>
    </source>
</evidence>
<dbReference type="InterPro" id="IPR052359">
    <property type="entry name" value="HTH-type_reg/antitoxin"/>
</dbReference>
<gene>
    <name evidence="5" type="ORF">DF3PB_670007</name>
</gene>
<organism evidence="5">
    <name type="scientific">metagenome</name>
    <dbReference type="NCBI Taxonomy" id="256318"/>
    <lineage>
        <taxon>unclassified sequences</taxon>
        <taxon>metagenomes</taxon>
    </lineage>
</organism>
<evidence type="ECO:0000313" key="5">
    <source>
        <dbReference type="EMBL" id="SUS08416.1"/>
    </source>
</evidence>
<name>A0A380TJB6_9ZZZZ</name>
<dbReference type="Pfam" id="PF13560">
    <property type="entry name" value="HTH_31"/>
    <property type="match status" value="1"/>
</dbReference>
<dbReference type="PANTHER" id="PTHR36511">
    <property type="entry name" value="MERR FAMILY BACTERIAL REGULATORY PROTEIN"/>
    <property type="match status" value="1"/>
</dbReference>
<dbReference type="InterPro" id="IPR010982">
    <property type="entry name" value="Lambda_DNA-bd_dom_sf"/>
</dbReference>
<feature type="domain" description="HTH cro/C1-type" evidence="4">
    <location>
        <begin position="62"/>
        <end position="114"/>
    </location>
</feature>
<dbReference type="PROSITE" id="PS50943">
    <property type="entry name" value="HTH_CROC1"/>
    <property type="match status" value="1"/>
</dbReference>
<keyword evidence="1" id="KW-0805">Transcription regulation</keyword>
<keyword evidence="3" id="KW-0804">Transcription</keyword>